<dbReference type="EMBL" id="MU032349">
    <property type="protein sequence ID" value="KAF3763373.1"/>
    <property type="molecule type" value="Genomic_DNA"/>
</dbReference>
<evidence type="ECO:0000313" key="3">
    <source>
        <dbReference type="EMBL" id="KAF3763373.1"/>
    </source>
</evidence>
<dbReference type="Pfam" id="PF00561">
    <property type="entry name" value="Abhydrolase_1"/>
    <property type="match status" value="1"/>
</dbReference>
<dbReference type="OrthoDB" id="190201at2759"/>
<dbReference type="SUPFAM" id="SSF53474">
    <property type="entry name" value="alpha/beta-Hydrolases"/>
    <property type="match status" value="1"/>
</dbReference>
<name>A0A9P4XYR8_CRYP1</name>
<protein>
    <submittedName>
        <fullName evidence="3">Esterase</fullName>
    </submittedName>
</protein>
<dbReference type="InterPro" id="IPR000073">
    <property type="entry name" value="AB_hydrolase_1"/>
</dbReference>
<dbReference type="InterPro" id="IPR029058">
    <property type="entry name" value="AB_hydrolase_fold"/>
</dbReference>
<evidence type="ECO:0000259" key="2">
    <source>
        <dbReference type="Pfam" id="PF00561"/>
    </source>
</evidence>
<dbReference type="PANTHER" id="PTHR46331:SF2">
    <property type="entry name" value="VALACYCLOVIR HYDROLASE"/>
    <property type="match status" value="1"/>
</dbReference>
<dbReference type="Proteomes" id="UP000803844">
    <property type="component" value="Unassembled WGS sequence"/>
</dbReference>
<organism evidence="3 4">
    <name type="scientific">Cryphonectria parasitica (strain ATCC 38755 / EP155)</name>
    <dbReference type="NCBI Taxonomy" id="660469"/>
    <lineage>
        <taxon>Eukaryota</taxon>
        <taxon>Fungi</taxon>
        <taxon>Dikarya</taxon>
        <taxon>Ascomycota</taxon>
        <taxon>Pezizomycotina</taxon>
        <taxon>Sordariomycetes</taxon>
        <taxon>Sordariomycetidae</taxon>
        <taxon>Diaporthales</taxon>
        <taxon>Cryphonectriaceae</taxon>
        <taxon>Cryphonectria-Endothia species complex</taxon>
        <taxon>Cryphonectria</taxon>
    </lineage>
</organism>
<comment type="caution">
    <text evidence="3">The sequence shown here is derived from an EMBL/GenBank/DDBJ whole genome shotgun (WGS) entry which is preliminary data.</text>
</comment>
<dbReference type="PANTHER" id="PTHR46331">
    <property type="entry name" value="VALACYCLOVIR HYDROLASE"/>
    <property type="match status" value="1"/>
</dbReference>
<keyword evidence="1" id="KW-0732">Signal</keyword>
<keyword evidence="4" id="KW-1185">Reference proteome</keyword>
<dbReference type="Gene3D" id="3.40.50.1820">
    <property type="entry name" value="alpha/beta hydrolase"/>
    <property type="match status" value="1"/>
</dbReference>
<gene>
    <name evidence="3" type="ORF">M406DRAFT_262622</name>
</gene>
<evidence type="ECO:0000256" key="1">
    <source>
        <dbReference type="SAM" id="SignalP"/>
    </source>
</evidence>
<dbReference type="GeneID" id="63834649"/>
<proteinExistence type="predicted"/>
<sequence length="293" mass="31714">MSARSLLALLAASALPSVQSLAIRQSETPVWLTLPPTPALPAPITEVKTPVDGVELWMQQYNEEAGSTPIVMIHGGLGYSAYFGAVISRLIEGGHYVIAVDRRGHGRSTFNSADVFTFDMFAQDTFQLLSQKGISKYNIVGWSDGAATTLAALLNSTIEAHIERAFVFGGFSVPEDTNATFTDTAIYSEFVSRCQTEYSTLQPTANFTEFATKVGTLEATLPQWTDADLAEINGSKVTIAGAEYEEAVNRDVAPRLNKAIIGSNLVILKNVSHFAPLQDPDQFTKAVEDFLLV</sequence>
<feature type="signal peptide" evidence="1">
    <location>
        <begin position="1"/>
        <end position="20"/>
    </location>
</feature>
<feature type="chain" id="PRO_5040383371" evidence="1">
    <location>
        <begin position="21"/>
        <end position="293"/>
    </location>
</feature>
<dbReference type="AlphaFoldDB" id="A0A9P4XYR8"/>
<dbReference type="RefSeq" id="XP_040774334.1">
    <property type="nucleotide sequence ID" value="XM_040917520.1"/>
</dbReference>
<reference evidence="3" key="1">
    <citation type="journal article" date="2020" name="Phytopathology">
        <title>Genome sequence of the chestnut blight fungus Cryphonectria parasitica EP155: A fundamental resource for an archetypical invasive plant pathogen.</title>
        <authorList>
            <person name="Crouch J.A."/>
            <person name="Dawe A."/>
            <person name="Aerts A."/>
            <person name="Barry K."/>
            <person name="Churchill A.C.L."/>
            <person name="Grimwood J."/>
            <person name="Hillman B."/>
            <person name="Milgroom M.G."/>
            <person name="Pangilinan J."/>
            <person name="Smith M."/>
            <person name="Salamov A."/>
            <person name="Schmutz J."/>
            <person name="Yadav J."/>
            <person name="Grigoriev I.V."/>
            <person name="Nuss D."/>
        </authorList>
    </citation>
    <scope>NUCLEOTIDE SEQUENCE</scope>
    <source>
        <strain evidence="3">EP155</strain>
    </source>
</reference>
<accession>A0A9P4XYR8</accession>
<dbReference type="GO" id="GO:0017171">
    <property type="term" value="F:serine hydrolase activity"/>
    <property type="evidence" value="ECO:0007669"/>
    <property type="project" value="TreeGrafter"/>
</dbReference>
<evidence type="ECO:0000313" key="4">
    <source>
        <dbReference type="Proteomes" id="UP000803844"/>
    </source>
</evidence>
<feature type="domain" description="AB hydrolase-1" evidence="2">
    <location>
        <begin position="69"/>
        <end position="156"/>
    </location>
</feature>